<evidence type="ECO:0000313" key="2">
    <source>
        <dbReference type="Proteomes" id="UP001519460"/>
    </source>
</evidence>
<name>A0ABD0KCJ4_9CAEN</name>
<gene>
    <name evidence="1" type="ORF">BaRGS_00023975</name>
</gene>
<dbReference type="AlphaFoldDB" id="A0ABD0KCJ4"/>
<sequence length="76" mass="8581">MEFRLHCRRQVPERHNVSSSCPVYSDIRLKYLGTVVTGETNLEQQCVSLLASQDNGALKLAKFVFCAGQRRQSHTA</sequence>
<organism evidence="1 2">
    <name type="scientific">Batillaria attramentaria</name>
    <dbReference type="NCBI Taxonomy" id="370345"/>
    <lineage>
        <taxon>Eukaryota</taxon>
        <taxon>Metazoa</taxon>
        <taxon>Spiralia</taxon>
        <taxon>Lophotrochozoa</taxon>
        <taxon>Mollusca</taxon>
        <taxon>Gastropoda</taxon>
        <taxon>Caenogastropoda</taxon>
        <taxon>Sorbeoconcha</taxon>
        <taxon>Cerithioidea</taxon>
        <taxon>Batillariidae</taxon>
        <taxon>Batillaria</taxon>
    </lineage>
</organism>
<protein>
    <submittedName>
        <fullName evidence="1">Uncharacterized protein</fullName>
    </submittedName>
</protein>
<proteinExistence type="predicted"/>
<dbReference type="Proteomes" id="UP001519460">
    <property type="component" value="Unassembled WGS sequence"/>
</dbReference>
<evidence type="ECO:0000313" key="1">
    <source>
        <dbReference type="EMBL" id="KAK7484801.1"/>
    </source>
</evidence>
<accession>A0ABD0KCJ4</accession>
<comment type="caution">
    <text evidence="1">The sequence shown here is derived from an EMBL/GenBank/DDBJ whole genome shotgun (WGS) entry which is preliminary data.</text>
</comment>
<keyword evidence="2" id="KW-1185">Reference proteome</keyword>
<dbReference type="EMBL" id="JACVVK020000204">
    <property type="protein sequence ID" value="KAK7484801.1"/>
    <property type="molecule type" value="Genomic_DNA"/>
</dbReference>
<feature type="non-terminal residue" evidence="1">
    <location>
        <position position="76"/>
    </location>
</feature>
<reference evidence="1 2" key="1">
    <citation type="journal article" date="2023" name="Sci. Data">
        <title>Genome assembly of the Korean intertidal mud-creeper Batillaria attramentaria.</title>
        <authorList>
            <person name="Patra A.K."/>
            <person name="Ho P.T."/>
            <person name="Jun S."/>
            <person name="Lee S.J."/>
            <person name="Kim Y."/>
            <person name="Won Y.J."/>
        </authorList>
    </citation>
    <scope>NUCLEOTIDE SEQUENCE [LARGE SCALE GENOMIC DNA]</scope>
    <source>
        <strain evidence="1">Wonlab-2016</strain>
    </source>
</reference>